<feature type="transmembrane region" description="Helical" evidence="6">
    <location>
        <begin position="311"/>
        <end position="330"/>
    </location>
</feature>
<dbReference type="HOGENOM" id="CLU_007946_15_12_11"/>
<evidence type="ECO:0000256" key="5">
    <source>
        <dbReference type="ARBA" id="ARBA00023136"/>
    </source>
</evidence>
<dbReference type="RefSeq" id="WP_051636299.1">
    <property type="nucleotide sequence ID" value="NZ_CP007490.1"/>
</dbReference>
<feature type="transmembrane region" description="Helical" evidence="6">
    <location>
        <begin position="374"/>
        <end position="405"/>
    </location>
</feature>
<accession>A0A060JMK3</accession>
<dbReference type="AlphaFoldDB" id="A0A060JMK3"/>
<feature type="transmembrane region" description="Helical" evidence="6">
    <location>
        <begin position="336"/>
        <end position="353"/>
    </location>
</feature>
<gene>
    <name evidence="7" type="ORF">Rhola_00010140</name>
</gene>
<dbReference type="GO" id="GO:0022857">
    <property type="term" value="F:transmembrane transporter activity"/>
    <property type="evidence" value="ECO:0007669"/>
    <property type="project" value="InterPro"/>
</dbReference>
<keyword evidence="5 6" id="KW-0472">Membrane</keyword>
<dbReference type="PATRIC" id="fig|529884.3.peg.976"/>
<dbReference type="eggNOG" id="COG0531">
    <property type="taxonomic scope" value="Bacteria"/>
</dbReference>
<feature type="transmembrane region" description="Helical" evidence="6">
    <location>
        <begin position="121"/>
        <end position="141"/>
    </location>
</feature>
<evidence type="ECO:0000313" key="7">
    <source>
        <dbReference type="EMBL" id="AIC47813.1"/>
    </source>
</evidence>
<dbReference type="Proteomes" id="UP000067708">
    <property type="component" value="Chromosome"/>
</dbReference>
<evidence type="ECO:0000256" key="1">
    <source>
        <dbReference type="ARBA" id="ARBA00004651"/>
    </source>
</evidence>
<feature type="transmembrane region" description="Helical" evidence="6">
    <location>
        <begin position="187"/>
        <end position="206"/>
    </location>
</feature>
<keyword evidence="2" id="KW-1003">Cell membrane</keyword>
<protein>
    <submittedName>
        <fullName evidence="7">Amino acid transporters</fullName>
    </submittedName>
</protein>
<feature type="transmembrane region" description="Helical" evidence="6">
    <location>
        <begin position="50"/>
        <end position="71"/>
    </location>
</feature>
<dbReference type="KEGG" id="rla:Rhola_00010140"/>
<sequence>MTQSTNSSQDTPKQQTGLLGAVAIGLASMLGAGVFVVFRDVAIASGSLFIFSISLAALVAVLNSASIYQLAKNQSRAGGVYAYSRIYVSDSISFVAGLSFVIGKIGSIAAVALVFEEYVFPAAGKFAAVGAILFLATINILGINRTAAVAAALATVTTLFLLLTIFSSATEIPPVTSSLASLPAGNALQGAALMFFAFAGYARVATLGNEVRKPTRNIPLAIVISLGIVTMLYFSISIIFDRVLGALLIQTKAPFVALLEITAPWFPSSLVVAFAALAALGSMLALLAGVSRTAAEMAVDQELPNVFSIRNRWGAPWLAECVIATGSILLLQLQSLSWVIGFSSFSVLLYYAIGHISSMRQPASERKMPRSLNVIGVLLCLALLLSVPGPAIPASLGLIALAVAARRLSR</sequence>
<dbReference type="InterPro" id="IPR002293">
    <property type="entry name" value="AA/rel_permease1"/>
</dbReference>
<feature type="transmembrane region" description="Helical" evidence="6">
    <location>
        <begin position="218"/>
        <end position="240"/>
    </location>
</feature>
<dbReference type="Gene3D" id="1.20.1740.10">
    <property type="entry name" value="Amino acid/polyamine transporter I"/>
    <property type="match status" value="1"/>
</dbReference>
<keyword evidence="4 6" id="KW-1133">Transmembrane helix</keyword>
<dbReference type="PANTHER" id="PTHR42770">
    <property type="entry name" value="AMINO ACID TRANSPORTER-RELATED"/>
    <property type="match status" value="1"/>
</dbReference>
<keyword evidence="3 6" id="KW-0812">Transmembrane</keyword>
<feature type="transmembrane region" description="Helical" evidence="6">
    <location>
        <begin position="92"/>
        <end position="115"/>
    </location>
</feature>
<proteinExistence type="predicted"/>
<dbReference type="STRING" id="529884.Rhola_00010140"/>
<feature type="transmembrane region" description="Helical" evidence="6">
    <location>
        <begin position="148"/>
        <end position="167"/>
    </location>
</feature>
<evidence type="ECO:0000256" key="4">
    <source>
        <dbReference type="ARBA" id="ARBA00022989"/>
    </source>
</evidence>
<evidence type="ECO:0000256" key="3">
    <source>
        <dbReference type="ARBA" id="ARBA00022692"/>
    </source>
</evidence>
<dbReference type="PANTHER" id="PTHR42770:SF7">
    <property type="entry name" value="MEMBRANE PROTEIN"/>
    <property type="match status" value="1"/>
</dbReference>
<dbReference type="PIRSF" id="PIRSF006060">
    <property type="entry name" value="AA_transporter"/>
    <property type="match status" value="1"/>
</dbReference>
<evidence type="ECO:0000256" key="2">
    <source>
        <dbReference type="ARBA" id="ARBA00022475"/>
    </source>
</evidence>
<comment type="subcellular location">
    <subcellularLocation>
        <location evidence="1">Cell membrane</location>
        <topology evidence="1">Multi-pass membrane protein</topology>
    </subcellularLocation>
</comment>
<reference evidence="7 8" key="1">
    <citation type="journal article" date="2014" name="Int. J. Syst. Evol. Microbiol.">
        <title>Rhodoluna lacicola gen. nov., sp. nov., a planktonic freshwater bacterium with stream-lined genome.</title>
        <authorList>
            <person name="Hahn M."/>
            <person name="Schmidt J."/>
            <person name="Taipale S.J."/>
            <person name="Doolittle W.F."/>
            <person name="Koll U."/>
        </authorList>
    </citation>
    <scope>NUCLEOTIDE SEQUENCE [LARGE SCALE GENOMIC DNA]</scope>
    <source>
        <strain evidence="7 8">MWH-Ta8</strain>
    </source>
</reference>
<evidence type="ECO:0000313" key="8">
    <source>
        <dbReference type="Proteomes" id="UP000067708"/>
    </source>
</evidence>
<dbReference type="EMBL" id="CP007490">
    <property type="protein sequence ID" value="AIC47813.1"/>
    <property type="molecule type" value="Genomic_DNA"/>
</dbReference>
<dbReference type="InterPro" id="IPR050367">
    <property type="entry name" value="APC_superfamily"/>
</dbReference>
<feature type="transmembrane region" description="Helical" evidence="6">
    <location>
        <begin position="265"/>
        <end position="290"/>
    </location>
</feature>
<feature type="transmembrane region" description="Helical" evidence="6">
    <location>
        <begin position="18"/>
        <end position="38"/>
    </location>
</feature>
<dbReference type="Pfam" id="PF13520">
    <property type="entry name" value="AA_permease_2"/>
    <property type="match status" value="1"/>
</dbReference>
<keyword evidence="8" id="KW-1185">Reference proteome</keyword>
<evidence type="ECO:0000256" key="6">
    <source>
        <dbReference type="SAM" id="Phobius"/>
    </source>
</evidence>
<dbReference type="GO" id="GO:0005886">
    <property type="term" value="C:plasma membrane"/>
    <property type="evidence" value="ECO:0007669"/>
    <property type="project" value="UniProtKB-SubCell"/>
</dbReference>
<organism evidence="7 8">
    <name type="scientific">Rhodoluna lacicola</name>
    <dbReference type="NCBI Taxonomy" id="529884"/>
    <lineage>
        <taxon>Bacteria</taxon>
        <taxon>Bacillati</taxon>
        <taxon>Actinomycetota</taxon>
        <taxon>Actinomycetes</taxon>
        <taxon>Micrococcales</taxon>
        <taxon>Microbacteriaceae</taxon>
        <taxon>Luna cluster</taxon>
        <taxon>Luna-1 subcluster</taxon>
        <taxon>Rhodoluna</taxon>
    </lineage>
</organism>
<name>A0A060JMK3_9MICO</name>